<feature type="compositionally biased region" description="Acidic residues" evidence="1">
    <location>
        <begin position="46"/>
        <end position="60"/>
    </location>
</feature>
<gene>
    <name evidence="3" type="ORF">AMON00008_LOCUS32217</name>
</gene>
<keyword evidence="2" id="KW-0812">Transmembrane</keyword>
<dbReference type="EMBL" id="HBNR01046299">
    <property type="protein sequence ID" value="CAE4607717.1"/>
    <property type="molecule type" value="Transcribed_RNA"/>
</dbReference>
<organism evidence="3">
    <name type="scientific">Alexandrium monilatum</name>
    <dbReference type="NCBI Taxonomy" id="311494"/>
    <lineage>
        <taxon>Eukaryota</taxon>
        <taxon>Sar</taxon>
        <taxon>Alveolata</taxon>
        <taxon>Dinophyceae</taxon>
        <taxon>Gonyaulacales</taxon>
        <taxon>Pyrocystaceae</taxon>
        <taxon>Alexandrium</taxon>
    </lineage>
</organism>
<evidence type="ECO:0000256" key="2">
    <source>
        <dbReference type="SAM" id="Phobius"/>
    </source>
</evidence>
<name>A0A7S4UV93_9DINO</name>
<evidence type="ECO:0000313" key="3">
    <source>
        <dbReference type="EMBL" id="CAE4607717.1"/>
    </source>
</evidence>
<feature type="region of interest" description="Disordered" evidence="1">
    <location>
        <begin position="34"/>
        <end position="64"/>
    </location>
</feature>
<keyword evidence="2" id="KW-1133">Transmembrane helix</keyword>
<sequence>MATHLSTQVLDVDSAAAAKLGGVALERLISGASTVEPPCGERSAESDSEQEAEEDGDAEQEEHKAERDAMLSVCLALVVMLFALAAWLLLPPAVSSALMGFAVLEVVWFSHGPSHLIPAGMSGLVLLPCFLSAWVVFLACQTPQL</sequence>
<protein>
    <submittedName>
        <fullName evidence="3">Uncharacterized protein</fullName>
    </submittedName>
</protein>
<accession>A0A7S4UV93</accession>
<proteinExistence type="predicted"/>
<reference evidence="3" key="1">
    <citation type="submission" date="2021-01" db="EMBL/GenBank/DDBJ databases">
        <authorList>
            <person name="Corre E."/>
            <person name="Pelletier E."/>
            <person name="Niang G."/>
            <person name="Scheremetjew M."/>
            <person name="Finn R."/>
            <person name="Kale V."/>
            <person name="Holt S."/>
            <person name="Cochrane G."/>
            <person name="Meng A."/>
            <person name="Brown T."/>
            <person name="Cohen L."/>
        </authorList>
    </citation>
    <scope>NUCLEOTIDE SEQUENCE</scope>
    <source>
        <strain evidence="3">CCMP3105</strain>
    </source>
</reference>
<evidence type="ECO:0000256" key="1">
    <source>
        <dbReference type="SAM" id="MobiDB-lite"/>
    </source>
</evidence>
<dbReference type="AlphaFoldDB" id="A0A7S4UV93"/>
<keyword evidence="2" id="KW-0472">Membrane</keyword>
<feature type="transmembrane region" description="Helical" evidence="2">
    <location>
        <begin position="116"/>
        <end position="140"/>
    </location>
</feature>
<feature type="transmembrane region" description="Helical" evidence="2">
    <location>
        <begin position="69"/>
        <end position="90"/>
    </location>
</feature>